<accession>A0A164FQS1</accession>
<evidence type="ECO:0008006" key="8">
    <source>
        <dbReference type="Google" id="ProtNLM"/>
    </source>
</evidence>
<reference evidence="6 7" key="1">
    <citation type="submission" date="2016-03" db="EMBL/GenBank/DDBJ databases">
        <title>EvidentialGene: Evidence-directed Construction of Genes on Genomes.</title>
        <authorList>
            <person name="Gilbert D.G."/>
            <person name="Choi J.-H."/>
            <person name="Mockaitis K."/>
            <person name="Colbourne J."/>
            <person name="Pfrender M."/>
        </authorList>
    </citation>
    <scope>NUCLEOTIDE SEQUENCE [LARGE SCALE GENOMIC DNA]</scope>
    <source>
        <strain evidence="6 7">Xinb3</strain>
        <tissue evidence="6">Complete organism</tissue>
    </source>
</reference>
<dbReference type="Pfam" id="PF03221">
    <property type="entry name" value="HTH_Tnp_Tc5"/>
    <property type="match status" value="1"/>
</dbReference>
<dbReference type="SUPFAM" id="SSF46689">
    <property type="entry name" value="Homeodomain-like"/>
    <property type="match status" value="1"/>
</dbReference>
<keyword evidence="2" id="KW-0238">DNA-binding</keyword>
<comment type="caution">
    <text evidence="6">The sequence shown here is derived from an EMBL/GenBank/DDBJ whole genome shotgun (WGS) entry which is preliminary data.</text>
</comment>
<gene>
    <name evidence="6" type="ORF">APZ42_006728</name>
</gene>
<dbReference type="EMBL" id="LRGB01018744">
    <property type="protein sequence ID" value="KZR98051.1"/>
    <property type="molecule type" value="Genomic_DNA"/>
</dbReference>
<dbReference type="GO" id="GO:0005634">
    <property type="term" value="C:nucleus"/>
    <property type="evidence" value="ECO:0007669"/>
    <property type="project" value="UniProtKB-SubCell"/>
</dbReference>
<evidence type="ECO:0000259" key="4">
    <source>
        <dbReference type="Pfam" id="PF03221"/>
    </source>
</evidence>
<dbReference type="Pfam" id="PF05225">
    <property type="entry name" value="HTH_psq"/>
    <property type="match status" value="1"/>
</dbReference>
<feature type="domain" description="HTH psq-type" evidence="5">
    <location>
        <begin position="16"/>
        <end position="52"/>
    </location>
</feature>
<dbReference type="InterPro" id="IPR006600">
    <property type="entry name" value="HTH_CenpB_DNA-bd_dom"/>
</dbReference>
<dbReference type="OrthoDB" id="6377204at2759"/>
<name>A0A164FQS1_9CRUS</name>
<feature type="domain" description="HTH CENPB-type" evidence="4">
    <location>
        <begin position="75"/>
        <end position="141"/>
    </location>
</feature>
<evidence type="ECO:0000256" key="3">
    <source>
        <dbReference type="ARBA" id="ARBA00023242"/>
    </source>
</evidence>
<dbReference type="GO" id="GO:0003677">
    <property type="term" value="F:DNA binding"/>
    <property type="evidence" value="ECO:0007669"/>
    <property type="project" value="UniProtKB-KW"/>
</dbReference>
<keyword evidence="3" id="KW-0539">Nucleus</keyword>
<feature type="non-terminal residue" evidence="6">
    <location>
        <position position="175"/>
    </location>
</feature>
<evidence type="ECO:0000313" key="7">
    <source>
        <dbReference type="Proteomes" id="UP000076858"/>
    </source>
</evidence>
<sequence length="175" mass="19954">MVRNYVKKTSHERPNEEILKKAVGDVLRGVMTIRKAAQQYGLTKTTVGRYSKLHHGCGILAPQRVTAPAKTILSEEMEIELCSYLKRCALLNHGITTIQTRQLAYIFALANEVSIPSNWKKNEKASHDWLYAFMKRNSTLSIRKPEPTSQARAAAFNKPVVMSFYDKLLRVKVKY</sequence>
<protein>
    <recommendedName>
        <fullName evidence="8">HTH CENPB-type domain-containing protein</fullName>
    </recommendedName>
</protein>
<dbReference type="AlphaFoldDB" id="A0A164FQS1"/>
<dbReference type="InterPro" id="IPR009057">
    <property type="entry name" value="Homeodomain-like_sf"/>
</dbReference>
<comment type="subcellular location">
    <subcellularLocation>
        <location evidence="1">Nucleus</location>
    </subcellularLocation>
</comment>
<evidence type="ECO:0000313" key="6">
    <source>
        <dbReference type="EMBL" id="KZR98051.1"/>
    </source>
</evidence>
<evidence type="ECO:0000259" key="5">
    <source>
        <dbReference type="Pfam" id="PF05225"/>
    </source>
</evidence>
<evidence type="ECO:0000256" key="1">
    <source>
        <dbReference type="ARBA" id="ARBA00004123"/>
    </source>
</evidence>
<keyword evidence="7" id="KW-1185">Reference proteome</keyword>
<evidence type="ECO:0000256" key="2">
    <source>
        <dbReference type="ARBA" id="ARBA00023125"/>
    </source>
</evidence>
<proteinExistence type="predicted"/>
<organism evidence="6 7">
    <name type="scientific">Daphnia magna</name>
    <dbReference type="NCBI Taxonomy" id="35525"/>
    <lineage>
        <taxon>Eukaryota</taxon>
        <taxon>Metazoa</taxon>
        <taxon>Ecdysozoa</taxon>
        <taxon>Arthropoda</taxon>
        <taxon>Crustacea</taxon>
        <taxon>Branchiopoda</taxon>
        <taxon>Diplostraca</taxon>
        <taxon>Cladocera</taxon>
        <taxon>Anomopoda</taxon>
        <taxon>Daphniidae</taxon>
        <taxon>Daphnia</taxon>
    </lineage>
</organism>
<dbReference type="InterPro" id="IPR007889">
    <property type="entry name" value="HTH_Psq"/>
</dbReference>
<dbReference type="Proteomes" id="UP000076858">
    <property type="component" value="Unassembled WGS sequence"/>
</dbReference>